<feature type="compositionally biased region" description="Basic and acidic residues" evidence="1">
    <location>
        <begin position="21"/>
        <end position="36"/>
    </location>
</feature>
<protein>
    <submittedName>
        <fullName evidence="2">Uncharacterized protein</fullName>
    </submittedName>
</protein>
<dbReference type="Proteomes" id="UP000324222">
    <property type="component" value="Unassembled WGS sequence"/>
</dbReference>
<gene>
    <name evidence="2" type="ORF">E2C01_022984</name>
</gene>
<sequence length="178" mass="20485">MEYRSLQSAVIKEDLEVRRAQEWKGRTSEEGRERVKGGVKGGEVNEGKGERRSYYPRIEGQQEAVKARRTRAEVVSWERGGKRTPEIKREIGALELQKKTEDVIDGAPKGVIRKVSCPKHANRSPEWRQMMHLYLLCSSSQALLASLGRSFPRARECLWVLVWERIKDDLPSHIHSHV</sequence>
<comment type="caution">
    <text evidence="2">The sequence shown here is derived from an EMBL/GenBank/DDBJ whole genome shotgun (WGS) entry which is preliminary data.</text>
</comment>
<proteinExistence type="predicted"/>
<evidence type="ECO:0000313" key="3">
    <source>
        <dbReference type="Proteomes" id="UP000324222"/>
    </source>
</evidence>
<feature type="region of interest" description="Disordered" evidence="1">
    <location>
        <begin position="21"/>
        <end position="50"/>
    </location>
</feature>
<keyword evidence="3" id="KW-1185">Reference proteome</keyword>
<dbReference type="AlphaFoldDB" id="A0A5B7E8R7"/>
<evidence type="ECO:0000313" key="2">
    <source>
        <dbReference type="EMBL" id="MPC29735.1"/>
    </source>
</evidence>
<reference evidence="2 3" key="1">
    <citation type="submission" date="2019-05" db="EMBL/GenBank/DDBJ databases">
        <title>Another draft genome of Portunus trituberculatus and its Hox gene families provides insights of decapod evolution.</title>
        <authorList>
            <person name="Jeong J.-H."/>
            <person name="Song I."/>
            <person name="Kim S."/>
            <person name="Choi T."/>
            <person name="Kim D."/>
            <person name="Ryu S."/>
            <person name="Kim W."/>
        </authorList>
    </citation>
    <scope>NUCLEOTIDE SEQUENCE [LARGE SCALE GENOMIC DNA]</scope>
    <source>
        <tissue evidence="2">Muscle</tissue>
    </source>
</reference>
<name>A0A5B7E8R7_PORTR</name>
<evidence type="ECO:0000256" key="1">
    <source>
        <dbReference type="SAM" id="MobiDB-lite"/>
    </source>
</evidence>
<accession>A0A5B7E8R7</accession>
<organism evidence="2 3">
    <name type="scientific">Portunus trituberculatus</name>
    <name type="common">Swimming crab</name>
    <name type="synonym">Neptunus trituberculatus</name>
    <dbReference type="NCBI Taxonomy" id="210409"/>
    <lineage>
        <taxon>Eukaryota</taxon>
        <taxon>Metazoa</taxon>
        <taxon>Ecdysozoa</taxon>
        <taxon>Arthropoda</taxon>
        <taxon>Crustacea</taxon>
        <taxon>Multicrustacea</taxon>
        <taxon>Malacostraca</taxon>
        <taxon>Eumalacostraca</taxon>
        <taxon>Eucarida</taxon>
        <taxon>Decapoda</taxon>
        <taxon>Pleocyemata</taxon>
        <taxon>Brachyura</taxon>
        <taxon>Eubrachyura</taxon>
        <taxon>Portunoidea</taxon>
        <taxon>Portunidae</taxon>
        <taxon>Portuninae</taxon>
        <taxon>Portunus</taxon>
    </lineage>
</organism>
<dbReference type="EMBL" id="VSRR010002127">
    <property type="protein sequence ID" value="MPC29735.1"/>
    <property type="molecule type" value="Genomic_DNA"/>
</dbReference>